<feature type="domain" description="DUF4097" evidence="2">
    <location>
        <begin position="57"/>
        <end position="273"/>
    </location>
</feature>
<dbReference type="InterPro" id="IPR025164">
    <property type="entry name" value="Toastrack_DUF4097"/>
</dbReference>
<gene>
    <name evidence="3" type="ORF">D0Z08_09470</name>
</gene>
<evidence type="ECO:0000256" key="1">
    <source>
        <dbReference type="SAM" id="MobiDB-lite"/>
    </source>
</evidence>
<evidence type="ECO:0000313" key="3">
    <source>
        <dbReference type="EMBL" id="RHW27370.1"/>
    </source>
</evidence>
<sequence length="313" mass="31490">MSTWTCPACPSVATSRSAGSAATGASQAGSDLPSLRPRSNLMTDFTFDTPEPVQLYVENGSGGIDVTAADVAQTEVRIEGKHADQVQVVHDRGHVSVIAPKTRGLFGDQKLDMDIVVPTDSSVVAKSGSADVRVSGQVAAVKVKSGSGDVSLERVTGSGSIDTGSGDVALVEAAGELRVRSGSGDIAAEILAAATSISTGSGDIRVERAAGPVVVKTGSGDLDIAHAEADVTMTTGSGDTLIRQASRGRITSKGASGDVRIGVPVGTPVWTDISTVTGTVSSGLEGVGEPEPGADFVEVRANTVSGDVHLVPA</sequence>
<accession>A0A417Y3Z1</accession>
<reference evidence="3 4" key="1">
    <citation type="submission" date="2018-09" db="EMBL/GenBank/DDBJ databases">
        <title>Genome sequencing of Nocardioides immobilis CCTCC AB 2017083 for comparison to Nocardioides silvaticus.</title>
        <authorList>
            <person name="Li C."/>
            <person name="Wang G."/>
        </authorList>
    </citation>
    <scope>NUCLEOTIDE SEQUENCE [LARGE SCALE GENOMIC DNA]</scope>
    <source>
        <strain evidence="3 4">CCTCC AB 2017083</strain>
    </source>
</reference>
<protein>
    <recommendedName>
        <fullName evidence="2">DUF4097 domain-containing protein</fullName>
    </recommendedName>
</protein>
<evidence type="ECO:0000259" key="2">
    <source>
        <dbReference type="Pfam" id="PF13349"/>
    </source>
</evidence>
<name>A0A417Y3Z1_9ACTN</name>
<evidence type="ECO:0000313" key="4">
    <source>
        <dbReference type="Proteomes" id="UP000283644"/>
    </source>
</evidence>
<dbReference type="Gene3D" id="2.160.20.120">
    <property type="match status" value="1"/>
</dbReference>
<keyword evidence="4" id="KW-1185">Reference proteome</keyword>
<dbReference type="Pfam" id="PF13349">
    <property type="entry name" value="DUF4097"/>
    <property type="match status" value="1"/>
</dbReference>
<dbReference type="Proteomes" id="UP000283644">
    <property type="component" value="Unassembled WGS sequence"/>
</dbReference>
<dbReference type="OrthoDB" id="3252095at2"/>
<comment type="caution">
    <text evidence="3">The sequence shown here is derived from an EMBL/GenBank/DDBJ whole genome shotgun (WGS) entry which is preliminary data.</text>
</comment>
<proteinExistence type="predicted"/>
<dbReference type="AlphaFoldDB" id="A0A417Y3Z1"/>
<dbReference type="EMBL" id="QXGH01000013">
    <property type="protein sequence ID" value="RHW27370.1"/>
    <property type="molecule type" value="Genomic_DNA"/>
</dbReference>
<feature type="region of interest" description="Disordered" evidence="1">
    <location>
        <begin position="12"/>
        <end position="37"/>
    </location>
</feature>
<organism evidence="3 4">
    <name type="scientific">Nocardioides immobilis</name>
    <dbReference type="NCBI Taxonomy" id="2049295"/>
    <lineage>
        <taxon>Bacteria</taxon>
        <taxon>Bacillati</taxon>
        <taxon>Actinomycetota</taxon>
        <taxon>Actinomycetes</taxon>
        <taxon>Propionibacteriales</taxon>
        <taxon>Nocardioidaceae</taxon>
        <taxon>Nocardioides</taxon>
    </lineage>
</organism>
<feature type="compositionally biased region" description="Low complexity" evidence="1">
    <location>
        <begin position="12"/>
        <end position="30"/>
    </location>
</feature>